<proteinExistence type="inferred from homology"/>
<reference evidence="7" key="1">
    <citation type="submission" date="2023-01" db="EMBL/GenBank/DDBJ databases">
        <title>Key to firefly adult light organ development and bioluminescence: homeobox transcription factors regulate luciferase expression and transportation to peroxisome.</title>
        <authorList>
            <person name="Fu X."/>
        </authorList>
    </citation>
    <scope>NUCLEOTIDE SEQUENCE [LARGE SCALE GENOMIC DNA]</scope>
</reference>
<keyword evidence="3" id="KW-0378">Hydrolase</keyword>
<protein>
    <recommendedName>
        <fullName evidence="5">Carboxylesterase type B domain-containing protein</fullName>
    </recommendedName>
</protein>
<evidence type="ECO:0000256" key="1">
    <source>
        <dbReference type="ARBA" id="ARBA00005964"/>
    </source>
</evidence>
<dbReference type="InterPro" id="IPR029058">
    <property type="entry name" value="AB_hydrolase_fold"/>
</dbReference>
<evidence type="ECO:0000256" key="3">
    <source>
        <dbReference type="ARBA" id="ARBA00022801"/>
    </source>
</evidence>
<dbReference type="AlphaFoldDB" id="A0AAN7SRV9"/>
<dbReference type="InterPro" id="IPR019819">
    <property type="entry name" value="Carboxylesterase_B_CS"/>
</dbReference>
<dbReference type="PROSITE" id="PS00941">
    <property type="entry name" value="CARBOXYLESTERASE_B_2"/>
    <property type="match status" value="1"/>
</dbReference>
<gene>
    <name evidence="6" type="ORF">RN001_004794</name>
</gene>
<comment type="caution">
    <text evidence="6">The sequence shown here is derived from an EMBL/GenBank/DDBJ whole genome shotgun (WGS) entry which is preliminary data.</text>
</comment>
<feature type="domain" description="Carboxylesterase type B" evidence="5">
    <location>
        <begin position="36"/>
        <end position="553"/>
    </location>
</feature>
<dbReference type="PANTHER" id="PTHR43142">
    <property type="entry name" value="CARBOXYLIC ESTER HYDROLASE"/>
    <property type="match status" value="1"/>
</dbReference>
<dbReference type="Pfam" id="PF00135">
    <property type="entry name" value="COesterase"/>
    <property type="match status" value="1"/>
</dbReference>
<dbReference type="Gene3D" id="3.40.50.1820">
    <property type="entry name" value="alpha/beta hydrolase"/>
    <property type="match status" value="1"/>
</dbReference>
<evidence type="ECO:0000256" key="2">
    <source>
        <dbReference type="ARBA" id="ARBA00022487"/>
    </source>
</evidence>
<dbReference type="GO" id="GO:0052689">
    <property type="term" value="F:carboxylic ester hydrolase activity"/>
    <property type="evidence" value="ECO:0007669"/>
    <property type="project" value="UniProtKB-KW"/>
</dbReference>
<comment type="similarity">
    <text evidence="1">Belongs to the type-B carboxylesterase/lipase family.</text>
</comment>
<evidence type="ECO:0000313" key="7">
    <source>
        <dbReference type="Proteomes" id="UP001353858"/>
    </source>
</evidence>
<dbReference type="InterPro" id="IPR002018">
    <property type="entry name" value="CarbesteraseB"/>
</dbReference>
<dbReference type="Proteomes" id="UP001353858">
    <property type="component" value="Unassembled WGS sequence"/>
</dbReference>
<evidence type="ECO:0000256" key="4">
    <source>
        <dbReference type="ARBA" id="ARBA00023180"/>
    </source>
</evidence>
<organism evidence="6 7">
    <name type="scientific">Aquatica leii</name>
    <dbReference type="NCBI Taxonomy" id="1421715"/>
    <lineage>
        <taxon>Eukaryota</taxon>
        <taxon>Metazoa</taxon>
        <taxon>Ecdysozoa</taxon>
        <taxon>Arthropoda</taxon>
        <taxon>Hexapoda</taxon>
        <taxon>Insecta</taxon>
        <taxon>Pterygota</taxon>
        <taxon>Neoptera</taxon>
        <taxon>Endopterygota</taxon>
        <taxon>Coleoptera</taxon>
        <taxon>Polyphaga</taxon>
        <taxon>Elateriformia</taxon>
        <taxon>Elateroidea</taxon>
        <taxon>Lampyridae</taxon>
        <taxon>Luciolinae</taxon>
        <taxon>Aquatica</taxon>
    </lineage>
</organism>
<evidence type="ECO:0000259" key="5">
    <source>
        <dbReference type="Pfam" id="PF00135"/>
    </source>
</evidence>
<dbReference type="SUPFAM" id="SSF53474">
    <property type="entry name" value="alpha/beta-Hydrolases"/>
    <property type="match status" value="1"/>
</dbReference>
<dbReference type="EMBL" id="JARPUR010000002">
    <property type="protein sequence ID" value="KAK4881475.1"/>
    <property type="molecule type" value="Genomic_DNA"/>
</dbReference>
<dbReference type="PANTHER" id="PTHR43142:SF1">
    <property type="entry name" value="CARBOXYLIC ESTER HYDROLASE"/>
    <property type="match status" value="1"/>
</dbReference>
<keyword evidence="2" id="KW-0719">Serine esterase</keyword>
<accession>A0AAN7SRV9</accession>
<evidence type="ECO:0000313" key="6">
    <source>
        <dbReference type="EMBL" id="KAK4881475.1"/>
    </source>
</evidence>
<name>A0AAN7SRV9_9COLE</name>
<keyword evidence="4" id="KW-0325">Glycoprotein</keyword>
<sequence length="568" mass="63942">MVFKSIIRILIFYAITEFVLATNKNRFKYPLKNGRPIVELTSGLVVVGTVNKTSGARITFHAYRGIPFAKPPIGDLRFKAPVALPKNLTGHSIDASQDKSQCVQLGVPVTGSEDCLYINVYVPMIENTSKLPVMVWIYGGAFISGNSSYSLYGPDYFLNENVLFVSFNYRLGAFGFLSTENEVSPGNYGLKDQILALQWVQENIEKFGGNNSRVTIFSESAGAASASYLSQTPLTDGLFQNAIFESGNSITLWALARNAKSVAFKIGKFLHLNTTTSQSLIDDLRKVDYRNLAVAQTLGSVNEALTGNLLNGLPFGPIIEPPHIGAVVTNYSYEQLKNGLFHRIPYLMGINSQEGKPFEHDINAIRSYLLQYDLFPTELVPASLNISDINTKILINFIIKYYYFEYTPVTVSQQQLTEFISDDQFNRPIIEAALLYSKYSPVYFYKFAYEGPLGSNHIEVPGVGHADELNYLFKKEQYPGKPIAFDLLTRRRLVRLWTNFAKTGNPTPSRDPLLQNVTWSLSNADKSCNLRYLNINRSLTNMDNPKWTSFKFWKKLFKDYGNPPYSTY</sequence>
<keyword evidence="7" id="KW-1185">Reference proteome</keyword>